<reference evidence="13" key="1">
    <citation type="journal article" date="2024" name="Gigascience">
        <title>Chromosome-level genome of the poultry shaft louse Menopon gallinae provides insight into the host-switching and adaptive evolution of parasitic lice.</title>
        <authorList>
            <person name="Xu Y."/>
            <person name="Ma L."/>
            <person name="Liu S."/>
            <person name="Liang Y."/>
            <person name="Liu Q."/>
            <person name="He Z."/>
            <person name="Tian L."/>
            <person name="Duan Y."/>
            <person name="Cai W."/>
            <person name="Li H."/>
            <person name="Song F."/>
        </authorList>
    </citation>
    <scope>NUCLEOTIDE SEQUENCE</scope>
    <source>
        <strain evidence="13">Cailab_2023a</strain>
    </source>
</reference>
<dbReference type="Gene3D" id="3.40.50.2000">
    <property type="entry name" value="Glycogen Phosphorylase B"/>
    <property type="match status" value="2"/>
</dbReference>
<dbReference type="CDD" id="cd03784">
    <property type="entry name" value="GT1_Gtf-like"/>
    <property type="match status" value="1"/>
</dbReference>
<keyword evidence="9" id="KW-0325">Glycoprotein</keyword>
<comment type="similarity">
    <text evidence="2 11">Belongs to the UDP-glycosyltransferase family.</text>
</comment>
<dbReference type="GO" id="GO:0015020">
    <property type="term" value="F:glucuronosyltransferase activity"/>
    <property type="evidence" value="ECO:0007669"/>
    <property type="project" value="UniProtKB-EC"/>
</dbReference>
<evidence type="ECO:0000256" key="7">
    <source>
        <dbReference type="ARBA" id="ARBA00022989"/>
    </source>
</evidence>
<dbReference type="EC" id="2.4.1.17" evidence="12"/>
<dbReference type="EMBL" id="JARGDH010000004">
    <property type="protein sequence ID" value="KAL0269105.1"/>
    <property type="molecule type" value="Genomic_DNA"/>
</dbReference>
<dbReference type="AlphaFoldDB" id="A0AAW2HH09"/>
<dbReference type="InterPro" id="IPR050271">
    <property type="entry name" value="UDP-glycosyltransferase"/>
</dbReference>
<dbReference type="PANTHER" id="PTHR48043:SF114">
    <property type="entry name" value="IP04436P-RELATED"/>
    <property type="match status" value="1"/>
</dbReference>
<keyword evidence="8 12" id="KW-0472">Membrane</keyword>
<name>A0AAW2HH09_9NEOP</name>
<keyword evidence="3 11" id="KW-0328">Glycosyltransferase</keyword>
<comment type="subcellular location">
    <subcellularLocation>
        <location evidence="10">Endomembrane system</location>
        <topology evidence="10">Single-pass type I membrane protein</topology>
    </subcellularLocation>
    <subcellularLocation>
        <location evidence="1">Endoplasmic reticulum</location>
    </subcellularLocation>
    <subcellularLocation>
        <location evidence="12">Membrane</location>
        <topology evidence="12">Single-pass membrane protein</topology>
    </subcellularLocation>
</comment>
<sequence length="516" mass="58451">MDRSVFMFVFLAGWTKAADVLFVAPLPAVSHYRMLEPLMLGLAERGHRVTVLSHYPQKRPVPNLTDVSLRGIVPAYELGFARWNLLEDAWDTFTHGAEHCSEIVSSEVVQRLLREDRRFDLVFLEIMDSDCYLGFPKRYSAPYVLFSSSALPAWIGDWIRNPTESAYVPEPFCRVGGRLDFLSRMRNVLCQGLYRFLNYLYNTRVAVDVVREHFHSDSDTLVDLKKNVSMIFVNSFHAFGPVRPMLPNVIEIGGIHIRDPEPIPEDIEKFLNESTEGVIVFSMGSMVKAHTLAPQKRDAFVKAFAGLRQRVLWKWESDLPDAPPNVMVVPWLPQSDVLGHPNVKLFLAHGGIHGVMEAVHHGVPLLGIPLYADQKGNLLNLEAAGAARLLELDEITPDSLSTAIGDMLDNGGYTENAKRLSRIMRDRPMPPLEQAIFWTEYILRNGAPASAAPLLRWYQHLLLDVFAACGLFCISIYFLFRYIKFFKDNVMKISFFRPPPSAVDDSKQGCNDSKRK</sequence>
<evidence type="ECO:0000256" key="1">
    <source>
        <dbReference type="ARBA" id="ARBA00004240"/>
    </source>
</evidence>
<evidence type="ECO:0000256" key="10">
    <source>
        <dbReference type="ARBA" id="ARBA00046288"/>
    </source>
</evidence>
<evidence type="ECO:0000256" key="2">
    <source>
        <dbReference type="ARBA" id="ARBA00009995"/>
    </source>
</evidence>
<keyword evidence="12" id="KW-0732">Signal</keyword>
<dbReference type="GO" id="GO:0005783">
    <property type="term" value="C:endoplasmic reticulum"/>
    <property type="evidence" value="ECO:0007669"/>
    <property type="project" value="UniProtKB-SubCell"/>
</dbReference>
<evidence type="ECO:0000313" key="13">
    <source>
        <dbReference type="EMBL" id="KAL0269105.1"/>
    </source>
</evidence>
<comment type="catalytic activity">
    <reaction evidence="12">
        <text>glucuronate acceptor + UDP-alpha-D-glucuronate = acceptor beta-D-glucuronoside + UDP + H(+)</text>
        <dbReference type="Rhea" id="RHEA:21032"/>
        <dbReference type="ChEBI" id="CHEBI:15378"/>
        <dbReference type="ChEBI" id="CHEBI:58052"/>
        <dbReference type="ChEBI" id="CHEBI:58223"/>
        <dbReference type="ChEBI" id="CHEBI:132367"/>
        <dbReference type="ChEBI" id="CHEBI:132368"/>
        <dbReference type="EC" id="2.4.1.17"/>
    </reaction>
</comment>
<evidence type="ECO:0000256" key="12">
    <source>
        <dbReference type="RuleBase" id="RU362059"/>
    </source>
</evidence>
<dbReference type="InterPro" id="IPR035595">
    <property type="entry name" value="UDP_glycos_trans_CS"/>
</dbReference>
<keyword evidence="6" id="KW-0256">Endoplasmic reticulum</keyword>
<gene>
    <name evidence="13" type="ORF">PYX00_006941</name>
</gene>
<evidence type="ECO:0000256" key="11">
    <source>
        <dbReference type="RuleBase" id="RU003718"/>
    </source>
</evidence>
<keyword evidence="7 12" id="KW-1133">Transmembrane helix</keyword>
<evidence type="ECO:0000256" key="4">
    <source>
        <dbReference type="ARBA" id="ARBA00022679"/>
    </source>
</evidence>
<evidence type="ECO:0000256" key="5">
    <source>
        <dbReference type="ARBA" id="ARBA00022692"/>
    </source>
</evidence>
<evidence type="ECO:0000256" key="3">
    <source>
        <dbReference type="ARBA" id="ARBA00022676"/>
    </source>
</evidence>
<evidence type="ECO:0000256" key="6">
    <source>
        <dbReference type="ARBA" id="ARBA00022824"/>
    </source>
</evidence>
<evidence type="ECO:0000256" key="8">
    <source>
        <dbReference type="ARBA" id="ARBA00023136"/>
    </source>
</evidence>
<dbReference type="PANTHER" id="PTHR48043">
    <property type="entry name" value="EG:EG0003.4 PROTEIN-RELATED"/>
    <property type="match status" value="1"/>
</dbReference>
<feature type="signal peptide" evidence="12">
    <location>
        <begin position="1"/>
        <end position="17"/>
    </location>
</feature>
<keyword evidence="4 11" id="KW-0808">Transferase</keyword>
<dbReference type="SUPFAM" id="SSF53756">
    <property type="entry name" value="UDP-Glycosyltransferase/glycogen phosphorylase"/>
    <property type="match status" value="1"/>
</dbReference>
<dbReference type="InterPro" id="IPR002213">
    <property type="entry name" value="UDP_glucos_trans"/>
</dbReference>
<protein>
    <recommendedName>
        <fullName evidence="12">UDP-glucuronosyltransferase</fullName>
        <ecNumber evidence="12">2.4.1.17</ecNumber>
    </recommendedName>
</protein>
<evidence type="ECO:0000256" key="9">
    <source>
        <dbReference type="ARBA" id="ARBA00023180"/>
    </source>
</evidence>
<keyword evidence="5 12" id="KW-0812">Transmembrane</keyword>
<dbReference type="Pfam" id="PF00201">
    <property type="entry name" value="UDPGT"/>
    <property type="match status" value="1"/>
</dbReference>
<feature type="transmembrane region" description="Helical" evidence="12">
    <location>
        <begin position="457"/>
        <end position="480"/>
    </location>
</feature>
<accession>A0AAW2HH09</accession>
<proteinExistence type="inferred from homology"/>
<dbReference type="PROSITE" id="PS00375">
    <property type="entry name" value="UDPGT"/>
    <property type="match status" value="1"/>
</dbReference>
<feature type="chain" id="PRO_5043088458" description="UDP-glucuronosyltransferase" evidence="12">
    <location>
        <begin position="18"/>
        <end position="516"/>
    </location>
</feature>
<organism evidence="13">
    <name type="scientific">Menopon gallinae</name>
    <name type="common">poultry shaft louse</name>
    <dbReference type="NCBI Taxonomy" id="328185"/>
    <lineage>
        <taxon>Eukaryota</taxon>
        <taxon>Metazoa</taxon>
        <taxon>Ecdysozoa</taxon>
        <taxon>Arthropoda</taxon>
        <taxon>Hexapoda</taxon>
        <taxon>Insecta</taxon>
        <taxon>Pterygota</taxon>
        <taxon>Neoptera</taxon>
        <taxon>Paraneoptera</taxon>
        <taxon>Psocodea</taxon>
        <taxon>Troctomorpha</taxon>
        <taxon>Phthiraptera</taxon>
        <taxon>Amblycera</taxon>
        <taxon>Menoponidae</taxon>
        <taxon>Menopon</taxon>
    </lineage>
</organism>
<comment type="caution">
    <text evidence="13">The sequence shown here is derived from an EMBL/GenBank/DDBJ whole genome shotgun (WGS) entry which is preliminary data.</text>
</comment>
<dbReference type="FunFam" id="3.40.50.2000:FF:000050">
    <property type="entry name" value="UDP-glucuronosyltransferase"/>
    <property type="match status" value="1"/>
</dbReference>
<dbReference type="GO" id="GO:0016020">
    <property type="term" value="C:membrane"/>
    <property type="evidence" value="ECO:0007669"/>
    <property type="project" value="UniProtKB-SubCell"/>
</dbReference>